<gene>
    <name evidence="1" type="primary">WBGene00272945</name>
</gene>
<keyword evidence="2" id="KW-1185">Reference proteome</keyword>
<sequence>MSLQEETSLDREGIGIFVLSIKGPRDVGDTRRVAQADGRGFSKLGMEESG</sequence>
<organism evidence="1 2">
    <name type="scientific">Pristionchus pacificus</name>
    <name type="common">Parasitic nematode worm</name>
    <dbReference type="NCBI Taxonomy" id="54126"/>
    <lineage>
        <taxon>Eukaryota</taxon>
        <taxon>Metazoa</taxon>
        <taxon>Ecdysozoa</taxon>
        <taxon>Nematoda</taxon>
        <taxon>Chromadorea</taxon>
        <taxon>Rhabditida</taxon>
        <taxon>Rhabditina</taxon>
        <taxon>Diplogasteromorpha</taxon>
        <taxon>Diplogasteroidea</taxon>
        <taxon>Neodiplogasteridae</taxon>
        <taxon>Pristionchus</taxon>
    </lineage>
</organism>
<dbReference type="EnsemblMetazoa" id="PPA34576.1">
    <property type="protein sequence ID" value="PPA34576.1"/>
    <property type="gene ID" value="WBGene00272945"/>
</dbReference>
<reference evidence="1" key="2">
    <citation type="submission" date="2022-06" db="UniProtKB">
        <authorList>
            <consortium name="EnsemblMetazoa"/>
        </authorList>
    </citation>
    <scope>IDENTIFICATION</scope>
    <source>
        <strain evidence="1">PS312</strain>
    </source>
</reference>
<evidence type="ECO:0000313" key="1">
    <source>
        <dbReference type="EnsemblMetazoa" id="PPA34576.1"/>
    </source>
</evidence>
<accession>A0A8R1YMG4</accession>
<dbReference type="AlphaFoldDB" id="A0A2A6C6B6"/>
<evidence type="ECO:0000313" key="2">
    <source>
        <dbReference type="Proteomes" id="UP000005239"/>
    </source>
</evidence>
<accession>A0A2A6C6B6</accession>
<protein>
    <submittedName>
        <fullName evidence="1">Uncharacterized protein</fullName>
    </submittedName>
</protein>
<dbReference type="Proteomes" id="UP000005239">
    <property type="component" value="Unassembled WGS sequence"/>
</dbReference>
<name>A0A2A6C6B6_PRIPA</name>
<reference evidence="2" key="1">
    <citation type="journal article" date="2008" name="Nat. Genet.">
        <title>The Pristionchus pacificus genome provides a unique perspective on nematode lifestyle and parasitism.</title>
        <authorList>
            <person name="Dieterich C."/>
            <person name="Clifton S.W."/>
            <person name="Schuster L.N."/>
            <person name="Chinwalla A."/>
            <person name="Delehaunty K."/>
            <person name="Dinkelacker I."/>
            <person name="Fulton L."/>
            <person name="Fulton R."/>
            <person name="Godfrey J."/>
            <person name="Minx P."/>
            <person name="Mitreva M."/>
            <person name="Roeseler W."/>
            <person name="Tian H."/>
            <person name="Witte H."/>
            <person name="Yang S.P."/>
            <person name="Wilson R.K."/>
            <person name="Sommer R.J."/>
        </authorList>
    </citation>
    <scope>NUCLEOTIDE SEQUENCE [LARGE SCALE GENOMIC DNA]</scope>
    <source>
        <strain evidence="2">PS312</strain>
    </source>
</reference>
<proteinExistence type="predicted"/>